<dbReference type="GO" id="GO:0102710">
    <property type="term" value="F:D-inositol-3-phosphate glycosyltransferase activity"/>
    <property type="evidence" value="ECO:0007669"/>
    <property type="project" value="UniProtKB-EC"/>
</dbReference>
<proteinExistence type="predicted"/>
<dbReference type="InterPro" id="IPR028098">
    <property type="entry name" value="Glyco_trans_4-like_N"/>
</dbReference>
<dbReference type="Pfam" id="PF00534">
    <property type="entry name" value="Glycos_transf_1"/>
    <property type="match status" value="1"/>
</dbReference>
<evidence type="ECO:0000259" key="2">
    <source>
        <dbReference type="Pfam" id="PF13439"/>
    </source>
</evidence>
<dbReference type="PANTHER" id="PTHR12526:SF637">
    <property type="entry name" value="GLYCOSYLTRANSFERASE EPSF-RELATED"/>
    <property type="match status" value="1"/>
</dbReference>
<sequence length="360" mass="41033">MKKIYHIAESVTLESGGVRTVLENLNNYLNANGKFSSNILANQIEDADPHHHFPSNKFKFWGYSSDLESFLKSNIKPEDLIHLHGVFMHAQYATSKFANKSNMPYVITPHGMLEPWHLKDKQVKKKVYMALLLNSILAKAKIIHAITPFEKENLYKLTKHKNIIEIPNFIKYSDLPKIKAYNPDEEYLLFLSRLHPKKGLDILIESMGKIEDKKIKLKIVGSENSYSDALKKIVQKAGLENRIEFLGGVFGDKKFELFANAKVFVAPSYSEAIGMVNLEAAACKTPVITTFNTGISPEWNTNGGIMINPTLEELTHAINSVTNWSNEERFSRGENLSNFVLNKYSWEKRGYLWNDLYSSL</sequence>
<evidence type="ECO:0000313" key="3">
    <source>
        <dbReference type="EMBL" id="QBZ97122.1"/>
    </source>
</evidence>
<keyword evidence="3" id="KW-0328">Glycosyltransferase</keyword>
<keyword evidence="4" id="KW-1185">Reference proteome</keyword>
<evidence type="ECO:0000313" key="4">
    <source>
        <dbReference type="Proteomes" id="UP000296862"/>
    </source>
</evidence>
<name>A0A4P7PSJ4_9FLAO</name>
<feature type="domain" description="Glycosyltransferase subfamily 4-like N-terminal" evidence="2">
    <location>
        <begin position="16"/>
        <end position="170"/>
    </location>
</feature>
<dbReference type="KEGG" id="fsn:GS03_00608"/>
<dbReference type="RefSeq" id="WP_136151096.1">
    <property type="nucleotide sequence ID" value="NZ_CP038810.1"/>
</dbReference>
<keyword evidence="3" id="KW-0808">Transferase</keyword>
<dbReference type="SUPFAM" id="SSF53756">
    <property type="entry name" value="UDP-Glycosyltransferase/glycogen phosphorylase"/>
    <property type="match status" value="1"/>
</dbReference>
<evidence type="ECO:0000259" key="1">
    <source>
        <dbReference type="Pfam" id="PF00534"/>
    </source>
</evidence>
<dbReference type="EC" id="2.4.1.250" evidence="3"/>
<protein>
    <submittedName>
        <fullName evidence="3">D-inositol-3-phosphate glycosyltransferase</fullName>
        <ecNumber evidence="3">2.4.1.250</ecNumber>
    </submittedName>
</protein>
<dbReference type="Gene3D" id="3.40.50.2000">
    <property type="entry name" value="Glycogen Phosphorylase B"/>
    <property type="match status" value="2"/>
</dbReference>
<dbReference type="EMBL" id="CP038810">
    <property type="protein sequence ID" value="QBZ97122.1"/>
    <property type="molecule type" value="Genomic_DNA"/>
</dbReference>
<dbReference type="InterPro" id="IPR001296">
    <property type="entry name" value="Glyco_trans_1"/>
</dbReference>
<dbReference type="AlphaFoldDB" id="A0A4P7PSJ4"/>
<dbReference type="Proteomes" id="UP000296862">
    <property type="component" value="Chromosome"/>
</dbReference>
<feature type="domain" description="Glycosyl transferase family 1" evidence="1">
    <location>
        <begin position="177"/>
        <end position="323"/>
    </location>
</feature>
<organism evidence="3 4">
    <name type="scientific">Flavobacterium sangjuense</name>
    <dbReference type="NCBI Taxonomy" id="2518177"/>
    <lineage>
        <taxon>Bacteria</taxon>
        <taxon>Pseudomonadati</taxon>
        <taxon>Bacteroidota</taxon>
        <taxon>Flavobacteriia</taxon>
        <taxon>Flavobacteriales</taxon>
        <taxon>Flavobacteriaceae</taxon>
        <taxon>Flavobacterium</taxon>
    </lineage>
</organism>
<reference evidence="3 4" key="1">
    <citation type="submission" date="2019-04" db="EMBL/GenBank/DDBJ databases">
        <title>Flavobacterium sp. GS03.</title>
        <authorList>
            <person name="Kim H."/>
        </authorList>
    </citation>
    <scope>NUCLEOTIDE SEQUENCE [LARGE SCALE GENOMIC DNA]</scope>
    <source>
        <strain evidence="3 4">GS03</strain>
    </source>
</reference>
<gene>
    <name evidence="3" type="primary">mshA_1</name>
    <name evidence="3" type="ORF">GS03_00608</name>
</gene>
<accession>A0A4P7PSJ4</accession>
<dbReference type="OrthoDB" id="9790710at2"/>
<dbReference type="PANTHER" id="PTHR12526">
    <property type="entry name" value="GLYCOSYLTRANSFERASE"/>
    <property type="match status" value="1"/>
</dbReference>
<dbReference type="Pfam" id="PF13439">
    <property type="entry name" value="Glyco_transf_4"/>
    <property type="match status" value="1"/>
</dbReference>